<dbReference type="Proteomes" id="UP000295252">
    <property type="component" value="Chromosome I"/>
</dbReference>
<accession>A0A068U5H8</accession>
<proteinExistence type="predicted"/>
<organism evidence="1 2">
    <name type="scientific">Coffea canephora</name>
    <name type="common">Robusta coffee</name>
    <dbReference type="NCBI Taxonomy" id="49390"/>
    <lineage>
        <taxon>Eukaryota</taxon>
        <taxon>Viridiplantae</taxon>
        <taxon>Streptophyta</taxon>
        <taxon>Embryophyta</taxon>
        <taxon>Tracheophyta</taxon>
        <taxon>Spermatophyta</taxon>
        <taxon>Magnoliopsida</taxon>
        <taxon>eudicotyledons</taxon>
        <taxon>Gunneridae</taxon>
        <taxon>Pentapetalae</taxon>
        <taxon>asterids</taxon>
        <taxon>lamiids</taxon>
        <taxon>Gentianales</taxon>
        <taxon>Rubiaceae</taxon>
        <taxon>Ixoroideae</taxon>
        <taxon>Gardenieae complex</taxon>
        <taxon>Bertiereae - Coffeeae clade</taxon>
        <taxon>Coffeeae</taxon>
        <taxon>Coffea</taxon>
    </lineage>
</organism>
<name>A0A068U5H8_COFCA</name>
<reference evidence="2" key="1">
    <citation type="journal article" date="2014" name="Science">
        <title>The coffee genome provides insight into the convergent evolution of caffeine biosynthesis.</title>
        <authorList>
            <person name="Denoeud F."/>
            <person name="Carretero-Paulet L."/>
            <person name="Dereeper A."/>
            <person name="Droc G."/>
            <person name="Guyot R."/>
            <person name="Pietrella M."/>
            <person name="Zheng C."/>
            <person name="Alberti A."/>
            <person name="Anthony F."/>
            <person name="Aprea G."/>
            <person name="Aury J.M."/>
            <person name="Bento P."/>
            <person name="Bernard M."/>
            <person name="Bocs S."/>
            <person name="Campa C."/>
            <person name="Cenci A."/>
            <person name="Combes M.C."/>
            <person name="Crouzillat D."/>
            <person name="Da Silva C."/>
            <person name="Daddiego L."/>
            <person name="De Bellis F."/>
            <person name="Dussert S."/>
            <person name="Garsmeur O."/>
            <person name="Gayraud T."/>
            <person name="Guignon V."/>
            <person name="Jahn K."/>
            <person name="Jamilloux V."/>
            <person name="Joet T."/>
            <person name="Labadie K."/>
            <person name="Lan T."/>
            <person name="Leclercq J."/>
            <person name="Lepelley M."/>
            <person name="Leroy T."/>
            <person name="Li L.T."/>
            <person name="Librado P."/>
            <person name="Lopez L."/>
            <person name="Munoz A."/>
            <person name="Noel B."/>
            <person name="Pallavicini A."/>
            <person name="Perrotta G."/>
            <person name="Poncet V."/>
            <person name="Pot D."/>
            <person name="Priyono X."/>
            <person name="Rigoreau M."/>
            <person name="Rouard M."/>
            <person name="Rozas J."/>
            <person name="Tranchant-Dubreuil C."/>
            <person name="VanBuren R."/>
            <person name="Zhang Q."/>
            <person name="Andrade A.C."/>
            <person name="Argout X."/>
            <person name="Bertrand B."/>
            <person name="de Kochko A."/>
            <person name="Graziosi G."/>
            <person name="Henry R.J."/>
            <person name="Jayarama X."/>
            <person name="Ming R."/>
            <person name="Nagai C."/>
            <person name="Rounsley S."/>
            <person name="Sankoff D."/>
            <person name="Giuliano G."/>
            <person name="Albert V.A."/>
            <person name="Wincker P."/>
            <person name="Lashermes P."/>
        </authorList>
    </citation>
    <scope>NUCLEOTIDE SEQUENCE [LARGE SCALE GENOMIC DNA]</scope>
    <source>
        <strain evidence="2">cv. DH200-94</strain>
    </source>
</reference>
<keyword evidence="2" id="KW-1185">Reference proteome</keyword>
<dbReference type="InParanoid" id="A0A068U5H8"/>
<dbReference type="EMBL" id="HG739095">
    <property type="protein sequence ID" value="CDP03716.1"/>
    <property type="molecule type" value="Genomic_DNA"/>
</dbReference>
<evidence type="ECO:0000313" key="2">
    <source>
        <dbReference type="Proteomes" id="UP000295252"/>
    </source>
</evidence>
<dbReference type="AlphaFoldDB" id="A0A068U5H8"/>
<protein>
    <submittedName>
        <fullName evidence="1">Uncharacterized protein</fullName>
    </submittedName>
</protein>
<evidence type="ECO:0000313" key="1">
    <source>
        <dbReference type="EMBL" id="CDP03716.1"/>
    </source>
</evidence>
<sequence length="25" mass="2815">MKHEQHLTRLVPVSSYSGSWGCIAK</sequence>
<dbReference type="Gramene" id="CDP03716">
    <property type="protein sequence ID" value="CDP03716"/>
    <property type="gene ID" value="GSCOC_T00016184001"/>
</dbReference>
<gene>
    <name evidence="1" type="ORF">GSCOC_T00016184001</name>
</gene>